<feature type="transmembrane region" description="Helical" evidence="2">
    <location>
        <begin position="379"/>
        <end position="398"/>
    </location>
</feature>
<reference evidence="3 4" key="1">
    <citation type="submission" date="2018-03" db="EMBL/GenBank/DDBJ databases">
        <title>Whole genome sequencing of Histamine producing bacteria.</title>
        <authorList>
            <person name="Butler K."/>
        </authorList>
    </citation>
    <scope>NUCLEOTIDE SEQUENCE [LARGE SCALE GENOMIC DNA]</scope>
    <source>
        <strain evidence="3 4">DSM 19138</strain>
    </source>
</reference>
<feature type="transmembrane region" description="Helical" evidence="2">
    <location>
        <begin position="324"/>
        <end position="345"/>
    </location>
</feature>
<evidence type="ECO:0000313" key="3">
    <source>
        <dbReference type="EMBL" id="PSW12324.1"/>
    </source>
</evidence>
<dbReference type="GO" id="GO:0005886">
    <property type="term" value="C:plasma membrane"/>
    <property type="evidence" value="ECO:0007669"/>
    <property type="project" value="TreeGrafter"/>
</dbReference>
<dbReference type="GO" id="GO:0015293">
    <property type="term" value="F:symporter activity"/>
    <property type="evidence" value="ECO:0007669"/>
    <property type="project" value="InterPro"/>
</dbReference>
<dbReference type="PANTHER" id="PTHR11328:SF24">
    <property type="entry name" value="MAJOR FACILITATOR SUPERFAMILY (MFS) PROFILE DOMAIN-CONTAINING PROTEIN"/>
    <property type="match status" value="1"/>
</dbReference>
<dbReference type="InterPro" id="IPR001927">
    <property type="entry name" value="Na/Gal_symport"/>
</dbReference>
<dbReference type="CDD" id="cd17332">
    <property type="entry name" value="MFS_MelB_like"/>
    <property type="match status" value="1"/>
</dbReference>
<name>A0A2T3NDM9_9GAMM</name>
<accession>A0A2T3NDM9</accession>
<feature type="transmembrane region" description="Helical" evidence="2">
    <location>
        <begin position="234"/>
        <end position="259"/>
    </location>
</feature>
<dbReference type="PANTHER" id="PTHR11328">
    <property type="entry name" value="MAJOR FACILITATOR SUPERFAMILY DOMAIN-CONTAINING PROTEIN"/>
    <property type="match status" value="1"/>
</dbReference>
<dbReference type="InterPro" id="IPR039672">
    <property type="entry name" value="MFS_2"/>
</dbReference>
<dbReference type="OrthoDB" id="181905at2"/>
<dbReference type="Pfam" id="PF13347">
    <property type="entry name" value="MFS_2"/>
    <property type="match status" value="1"/>
</dbReference>
<dbReference type="GO" id="GO:0008643">
    <property type="term" value="P:carbohydrate transport"/>
    <property type="evidence" value="ECO:0007669"/>
    <property type="project" value="InterPro"/>
</dbReference>
<organism evidence="3 4">
    <name type="scientific">Photobacterium rosenbergii</name>
    <dbReference type="NCBI Taxonomy" id="294936"/>
    <lineage>
        <taxon>Bacteria</taxon>
        <taxon>Pseudomonadati</taxon>
        <taxon>Pseudomonadota</taxon>
        <taxon>Gammaproteobacteria</taxon>
        <taxon>Vibrionales</taxon>
        <taxon>Vibrionaceae</taxon>
        <taxon>Photobacterium</taxon>
    </lineage>
</organism>
<dbReference type="SUPFAM" id="SSF103473">
    <property type="entry name" value="MFS general substrate transporter"/>
    <property type="match status" value="1"/>
</dbReference>
<keyword evidence="2" id="KW-0472">Membrane</keyword>
<feature type="transmembrane region" description="Helical" evidence="2">
    <location>
        <begin position="79"/>
        <end position="99"/>
    </location>
</feature>
<dbReference type="NCBIfam" id="TIGR00792">
    <property type="entry name" value="gph"/>
    <property type="match status" value="1"/>
</dbReference>
<feature type="transmembrane region" description="Helical" evidence="2">
    <location>
        <begin position="181"/>
        <end position="200"/>
    </location>
</feature>
<proteinExistence type="inferred from homology"/>
<dbReference type="EMBL" id="PYMB01000005">
    <property type="protein sequence ID" value="PSW12324.1"/>
    <property type="molecule type" value="Genomic_DNA"/>
</dbReference>
<feature type="transmembrane region" description="Helical" evidence="2">
    <location>
        <begin position="40"/>
        <end position="58"/>
    </location>
</feature>
<evidence type="ECO:0000313" key="4">
    <source>
        <dbReference type="Proteomes" id="UP000241346"/>
    </source>
</evidence>
<dbReference type="RefSeq" id="WP_107298814.1">
    <property type="nucleotide sequence ID" value="NZ_PYMB01000005.1"/>
</dbReference>
<dbReference type="AlphaFoldDB" id="A0A2T3NDM9"/>
<keyword evidence="2" id="KW-1133">Transmembrane helix</keyword>
<dbReference type="Proteomes" id="UP000241346">
    <property type="component" value="Unassembled WGS sequence"/>
</dbReference>
<protein>
    <submittedName>
        <fullName evidence="3">MFS transporter</fullName>
    </submittedName>
</protein>
<gene>
    <name evidence="3" type="ORF">C9J01_14210</name>
</gene>
<feature type="transmembrane region" description="Helical" evidence="2">
    <location>
        <begin position="300"/>
        <end position="318"/>
    </location>
</feature>
<comment type="similarity">
    <text evidence="1">Belongs to the sodium:galactoside symporter (TC 2.A.2) family.</text>
</comment>
<evidence type="ECO:0000256" key="1">
    <source>
        <dbReference type="ARBA" id="ARBA00009617"/>
    </source>
</evidence>
<feature type="transmembrane region" description="Helical" evidence="2">
    <location>
        <begin position="154"/>
        <end position="175"/>
    </location>
</feature>
<sequence>MKTLTKMNRVGYAFGDVANTLTFGMTSAFLLLYYTDVLGISAAAAGTLFLVARMWDGINDPMMGAFCDKMFSKRKGEKFRPFLIKGSWPVVLCAILVFWAPAGLTDIQKLIWAYATYILWGMAYTFVNIPYGSLATVMTNDPEERASLAGARSVGGLIGGILPAIVMPMLLSLYADDLSKAYLYAITIMGVFSFISYLIAYRYTDEHIKHEPVPETEAVSFSATVKTIAKNKPYLCVAIASMFLLTAMLGQQSILYYYLAENLSGGVWLISVNSIIMMVTIGILAPLAGKLVGKFGVKKIMLTCFALGAIINIGVFLLPSSTYITLGYLILHAPFIMLPSILFWANIADCIDYNYEISGQRGEGVLYSSYSFMRKMGQAIAGFIAGMGLSLVGYTAGLEAQSDATLFGIKAVMFVLPGICAVACFILYKTMWTLKDKKSVSEVEEQAELAEA</sequence>
<dbReference type="Gene3D" id="1.20.1250.20">
    <property type="entry name" value="MFS general substrate transporter like domains"/>
    <property type="match status" value="2"/>
</dbReference>
<evidence type="ECO:0000256" key="2">
    <source>
        <dbReference type="SAM" id="Phobius"/>
    </source>
</evidence>
<feature type="transmembrane region" description="Helical" evidence="2">
    <location>
        <begin position="265"/>
        <end position="288"/>
    </location>
</feature>
<feature type="transmembrane region" description="Helical" evidence="2">
    <location>
        <begin position="111"/>
        <end position="134"/>
    </location>
</feature>
<dbReference type="InterPro" id="IPR036259">
    <property type="entry name" value="MFS_trans_sf"/>
</dbReference>
<keyword evidence="2" id="KW-0812">Transmembrane</keyword>
<dbReference type="GO" id="GO:0006814">
    <property type="term" value="P:sodium ion transport"/>
    <property type="evidence" value="ECO:0007669"/>
    <property type="project" value="InterPro"/>
</dbReference>
<feature type="transmembrane region" description="Helical" evidence="2">
    <location>
        <begin position="404"/>
        <end position="428"/>
    </location>
</feature>
<comment type="caution">
    <text evidence="3">The sequence shown here is derived from an EMBL/GenBank/DDBJ whole genome shotgun (WGS) entry which is preliminary data.</text>
</comment>